<dbReference type="PANTHER" id="PTHR30535">
    <property type="entry name" value="VITAMIN B12-BINDING PROTEIN"/>
    <property type="match status" value="1"/>
</dbReference>
<dbReference type="Proteomes" id="UP000019222">
    <property type="component" value="Chromosome"/>
</dbReference>
<name>W5Y3B6_9CORY</name>
<sequence>MSITKRVCATIAAVAAMSLAACGASETVTEPTSAASGEGHTSYPLTIENCGQSVTFDKAPERTVSLDQGSTEILLSLGLEDKVVGTASWTDPILPSLEEANAEVPRLADNAPTYEVVMGTDPDFVTASFARHYKTEGGVASRERFAETNINTFLSPTDCEGSKTINGGGTRSVALTEDKVYEEISTLAEIFDVQSRGEELISELKSRADAATKDINGSGQTVAYWFADTKTPYVAGGLGSAAILSNKTGLKNVFADTADDWPAVGWETVVEKNPQILVLGDLLRDRFPGDRLDDKEEFLASDPLTSTMDAVKNERYIALHGAEMNPSIRFVDGLEKISAYLKEHPQN</sequence>
<dbReference type="PROSITE" id="PS51257">
    <property type="entry name" value="PROKAR_LIPOPROTEIN"/>
    <property type="match status" value="1"/>
</dbReference>
<dbReference type="Pfam" id="PF01497">
    <property type="entry name" value="Peripla_BP_2"/>
    <property type="match status" value="1"/>
</dbReference>
<gene>
    <name evidence="4" type="ORF">B843_09895</name>
</gene>
<dbReference type="RefSeq" id="WP_025253369.1">
    <property type="nucleotide sequence ID" value="NZ_CP004353.1"/>
</dbReference>
<keyword evidence="2" id="KW-0732">Signal</keyword>
<feature type="chain" id="PRO_5038409415" evidence="2">
    <location>
        <begin position="24"/>
        <end position="347"/>
    </location>
</feature>
<organism evidence="4 5">
    <name type="scientific">Corynebacterium vitaeruminis DSM 20294</name>
    <dbReference type="NCBI Taxonomy" id="1224164"/>
    <lineage>
        <taxon>Bacteria</taxon>
        <taxon>Bacillati</taxon>
        <taxon>Actinomycetota</taxon>
        <taxon>Actinomycetes</taxon>
        <taxon>Mycobacteriales</taxon>
        <taxon>Corynebacteriaceae</taxon>
        <taxon>Corynebacterium</taxon>
    </lineage>
</organism>
<comment type="similarity">
    <text evidence="1">Belongs to the bacterial solute-binding protein 8 family.</text>
</comment>
<dbReference type="PANTHER" id="PTHR30535:SF7">
    <property type="entry name" value="IRON(III) DICITRATE-BINDING PROTEIN"/>
    <property type="match status" value="1"/>
</dbReference>
<dbReference type="SUPFAM" id="SSF53807">
    <property type="entry name" value="Helical backbone' metal receptor"/>
    <property type="match status" value="1"/>
</dbReference>
<protein>
    <submittedName>
        <fullName evidence="4">ABC transporter substrate-binding protein</fullName>
    </submittedName>
</protein>
<feature type="domain" description="Fe/B12 periplasmic-binding" evidence="3">
    <location>
        <begin position="62"/>
        <end position="347"/>
    </location>
</feature>
<evidence type="ECO:0000259" key="3">
    <source>
        <dbReference type="PROSITE" id="PS50983"/>
    </source>
</evidence>
<dbReference type="Gene3D" id="3.40.50.1980">
    <property type="entry name" value="Nitrogenase molybdenum iron protein domain"/>
    <property type="match status" value="2"/>
</dbReference>
<dbReference type="EMBL" id="CP004353">
    <property type="protein sequence ID" value="AHI23364.1"/>
    <property type="molecule type" value="Genomic_DNA"/>
</dbReference>
<dbReference type="eggNOG" id="COG0614">
    <property type="taxonomic scope" value="Bacteria"/>
</dbReference>
<dbReference type="AlphaFoldDB" id="W5Y3B6"/>
<evidence type="ECO:0000313" key="4">
    <source>
        <dbReference type="EMBL" id="AHI23364.1"/>
    </source>
</evidence>
<proteinExistence type="inferred from homology"/>
<reference evidence="4 5" key="1">
    <citation type="submission" date="2013-02" db="EMBL/GenBank/DDBJ databases">
        <title>The complete genome sequence of Corynebacterium vitaeruminis DSM 20294.</title>
        <authorList>
            <person name="Ruckert C."/>
            <person name="Albersmeier A."/>
            <person name="Kalinowski J."/>
        </authorList>
    </citation>
    <scope>NUCLEOTIDE SEQUENCE [LARGE SCALE GENOMIC DNA]</scope>
    <source>
        <strain evidence="5">ATCC 10234</strain>
    </source>
</reference>
<dbReference type="InterPro" id="IPR002491">
    <property type="entry name" value="ABC_transptr_periplasmic_BD"/>
</dbReference>
<keyword evidence="5" id="KW-1185">Reference proteome</keyword>
<dbReference type="KEGG" id="cvt:B843_09895"/>
<dbReference type="PATRIC" id="fig|1224164.3.peg.1999"/>
<dbReference type="PROSITE" id="PS50983">
    <property type="entry name" value="FE_B12_PBP"/>
    <property type="match status" value="1"/>
</dbReference>
<dbReference type="STRING" id="1224164.B843_09895"/>
<evidence type="ECO:0000313" key="5">
    <source>
        <dbReference type="Proteomes" id="UP000019222"/>
    </source>
</evidence>
<dbReference type="InterPro" id="IPR050902">
    <property type="entry name" value="ABC_Transporter_SBP"/>
</dbReference>
<feature type="signal peptide" evidence="2">
    <location>
        <begin position="1"/>
        <end position="23"/>
    </location>
</feature>
<accession>W5Y3B6</accession>
<dbReference type="HOGENOM" id="CLU_038034_7_3_11"/>
<evidence type="ECO:0000256" key="1">
    <source>
        <dbReference type="ARBA" id="ARBA00008814"/>
    </source>
</evidence>
<evidence type="ECO:0000256" key="2">
    <source>
        <dbReference type="SAM" id="SignalP"/>
    </source>
</evidence>